<reference evidence="8" key="2">
    <citation type="journal article" date="2013" name="PLoS ONE">
        <title>Genome implosion elicits host-confinement in Alcaligenaceae: evidence from the comparative genomics of Tetrathiobacter kashmirensis, a pathogen in the making.</title>
        <authorList>
            <person name="Ghosh W."/>
            <person name="Alam M."/>
            <person name="Roy C."/>
            <person name="Pyne P."/>
            <person name="George A."/>
            <person name="Chakraborty R."/>
            <person name="Majumder S."/>
            <person name="Agarwal A."/>
            <person name="Chakraborty S."/>
            <person name="Majumdar S."/>
            <person name="Gupta S.K."/>
        </authorList>
    </citation>
    <scope>NUCLEOTIDE SEQUENCE [LARGE SCALE GENOMIC DNA]</scope>
    <source>
        <strain evidence="8">WT001</strain>
    </source>
</reference>
<evidence type="ECO:0000256" key="3">
    <source>
        <dbReference type="ARBA" id="ARBA00023015"/>
    </source>
</evidence>
<dbReference type="GO" id="GO:0003700">
    <property type="term" value="F:DNA-binding transcription factor activity"/>
    <property type="evidence" value="ECO:0007669"/>
    <property type="project" value="InterPro"/>
</dbReference>
<dbReference type="SUPFAM" id="SSF46955">
    <property type="entry name" value="Putative DNA-binding domain"/>
    <property type="match status" value="1"/>
</dbReference>
<dbReference type="InterPro" id="IPR011789">
    <property type="entry name" value="CueR"/>
</dbReference>
<proteinExistence type="predicted"/>
<dbReference type="KEGG" id="aka:TKWG_22765"/>
<dbReference type="InterPro" id="IPR000551">
    <property type="entry name" value="MerR-type_HTH_dom"/>
</dbReference>
<dbReference type="AlphaFoldDB" id="I3UGN8"/>
<evidence type="ECO:0000256" key="4">
    <source>
        <dbReference type="ARBA" id="ARBA00023125"/>
    </source>
</evidence>
<dbReference type="Pfam" id="PF00376">
    <property type="entry name" value="MerR"/>
    <property type="match status" value="1"/>
</dbReference>
<dbReference type="EMBL" id="CP003555">
    <property type="protein sequence ID" value="AFK64176.1"/>
    <property type="molecule type" value="Genomic_DNA"/>
</dbReference>
<evidence type="ECO:0000313" key="7">
    <source>
        <dbReference type="EMBL" id="AFK64176.1"/>
    </source>
</evidence>
<dbReference type="NCBIfam" id="TIGR02044">
    <property type="entry name" value="CueR"/>
    <property type="match status" value="1"/>
</dbReference>
<gene>
    <name evidence="7" type="ordered locus">TKWG_22765</name>
</gene>
<evidence type="ECO:0000313" key="8">
    <source>
        <dbReference type="Proteomes" id="UP000005267"/>
    </source>
</evidence>
<dbReference type="CDD" id="cd01108">
    <property type="entry name" value="HTH_CueR"/>
    <property type="match status" value="1"/>
</dbReference>
<dbReference type="PANTHER" id="PTHR30204">
    <property type="entry name" value="REDOX-CYCLING DRUG-SENSING TRANSCRIPTIONAL ACTIVATOR SOXR"/>
    <property type="match status" value="1"/>
</dbReference>
<organism evidence="7 8">
    <name type="scientific">Advenella kashmirensis (strain DSM 17095 / LMG 22695 / WT001)</name>
    <name type="common">Tetrathiobacter kashmirensis</name>
    <dbReference type="NCBI Taxonomy" id="1036672"/>
    <lineage>
        <taxon>Bacteria</taxon>
        <taxon>Pseudomonadati</taxon>
        <taxon>Pseudomonadota</taxon>
        <taxon>Betaproteobacteria</taxon>
        <taxon>Burkholderiales</taxon>
        <taxon>Alcaligenaceae</taxon>
    </lineage>
</organism>
<dbReference type="STRING" id="1036672.TKWG_22765"/>
<comment type="subcellular location">
    <subcellularLocation>
        <location evidence="1">Cytoplasm</location>
    </subcellularLocation>
</comment>
<dbReference type="Proteomes" id="UP000005267">
    <property type="component" value="Chromosome"/>
</dbReference>
<dbReference type="PANTHER" id="PTHR30204:SF94">
    <property type="entry name" value="HEAVY METAL-DEPENDENT TRANSCRIPTIONAL REGULATOR HI_0293-RELATED"/>
    <property type="match status" value="1"/>
</dbReference>
<dbReference type="PROSITE" id="PS50937">
    <property type="entry name" value="HTH_MERR_2"/>
    <property type="match status" value="1"/>
</dbReference>
<dbReference type="InterPro" id="IPR009061">
    <property type="entry name" value="DNA-bd_dom_put_sf"/>
</dbReference>
<keyword evidence="3" id="KW-0805">Transcription regulation</keyword>
<dbReference type="Gene3D" id="1.10.1660.10">
    <property type="match status" value="1"/>
</dbReference>
<keyword evidence="5" id="KW-0804">Transcription</keyword>
<dbReference type="Pfam" id="PF09278">
    <property type="entry name" value="MerR-DNA-bind"/>
    <property type="match status" value="1"/>
</dbReference>
<dbReference type="PRINTS" id="PR00040">
    <property type="entry name" value="HTHMERR"/>
</dbReference>
<dbReference type="GO" id="GO:0045893">
    <property type="term" value="P:positive regulation of DNA-templated transcription"/>
    <property type="evidence" value="ECO:0007669"/>
    <property type="project" value="InterPro"/>
</dbReference>
<reference evidence="7 8" key="1">
    <citation type="journal article" date="2011" name="J. Bacteriol.">
        <title>Whole-genome shotgun sequencing of the sulfur-oxidizing chemoautotroph Tetrathiobacter kashmirensis.</title>
        <authorList>
            <person name="Ghosh W."/>
            <person name="George A."/>
            <person name="Agarwal A."/>
            <person name="Raj P."/>
            <person name="Alam M."/>
            <person name="Pyne P."/>
            <person name="Das Gupta S.K."/>
        </authorList>
    </citation>
    <scope>NUCLEOTIDE SEQUENCE [LARGE SCALE GENOMIC DNA]</scope>
    <source>
        <strain evidence="7 8">WT001</strain>
    </source>
</reference>
<dbReference type="GO" id="GO:0003677">
    <property type="term" value="F:DNA binding"/>
    <property type="evidence" value="ECO:0007669"/>
    <property type="project" value="UniProtKB-KW"/>
</dbReference>
<dbReference type="RefSeq" id="WP_014752267.1">
    <property type="nucleotide sequence ID" value="NC_017964.1"/>
</dbReference>
<protein>
    <submittedName>
        <fullName evidence="7">Cu(I)-responsive transcriptional regulator</fullName>
    </submittedName>
</protein>
<accession>I3UGN8</accession>
<dbReference type="InterPro" id="IPR015358">
    <property type="entry name" value="Tscrpt_reg_MerR_DNA-bd"/>
</dbReference>
<evidence type="ECO:0000256" key="2">
    <source>
        <dbReference type="ARBA" id="ARBA00022490"/>
    </source>
</evidence>
<keyword evidence="4" id="KW-0238">DNA-binding</keyword>
<feature type="domain" description="HTH merR-type" evidence="6">
    <location>
        <begin position="1"/>
        <end position="69"/>
    </location>
</feature>
<sequence length="158" mass="17934">MNIGEVSAATGVSAKMIRYYEKIGLINAVNRSDAGYRQYTVQDQRMLAFIRRARELGFSLERIKTLIGLWEDTSRHSADVRQLARQYIGELDEDIAKLRSIRNELAYLADHCHGDNRPDCPIIERLAQGVDDFDVFPAVGMCAKVNMQVHRHRSLAVA</sequence>
<keyword evidence="8" id="KW-1185">Reference proteome</keyword>
<name>I3UGN8_ADVKW</name>
<dbReference type="GO" id="GO:0005507">
    <property type="term" value="F:copper ion binding"/>
    <property type="evidence" value="ECO:0007669"/>
    <property type="project" value="InterPro"/>
</dbReference>
<dbReference type="PROSITE" id="PS00552">
    <property type="entry name" value="HTH_MERR_1"/>
    <property type="match status" value="1"/>
</dbReference>
<dbReference type="InterPro" id="IPR047057">
    <property type="entry name" value="MerR_fam"/>
</dbReference>
<keyword evidence="2" id="KW-0963">Cytoplasm</keyword>
<evidence type="ECO:0000259" key="6">
    <source>
        <dbReference type="PROSITE" id="PS50937"/>
    </source>
</evidence>
<evidence type="ECO:0000256" key="1">
    <source>
        <dbReference type="ARBA" id="ARBA00004496"/>
    </source>
</evidence>
<evidence type="ECO:0000256" key="5">
    <source>
        <dbReference type="ARBA" id="ARBA00023163"/>
    </source>
</evidence>
<dbReference type="HOGENOM" id="CLU_060077_2_0_4"/>
<dbReference type="OrthoDB" id="9808480at2"/>
<dbReference type="GO" id="GO:0005737">
    <property type="term" value="C:cytoplasm"/>
    <property type="evidence" value="ECO:0007669"/>
    <property type="project" value="UniProtKB-SubCell"/>
</dbReference>
<dbReference type="SMART" id="SM00422">
    <property type="entry name" value="HTH_MERR"/>
    <property type="match status" value="1"/>
</dbReference>